<comment type="caution">
    <text evidence="1">The sequence shown here is derived from an EMBL/GenBank/DDBJ whole genome shotgun (WGS) entry which is preliminary data.</text>
</comment>
<dbReference type="Proteomes" id="UP001597368">
    <property type="component" value="Unassembled WGS sequence"/>
</dbReference>
<gene>
    <name evidence="1" type="ORF">ACFSKW_41385</name>
</gene>
<dbReference type="EMBL" id="JBHUFV010000061">
    <property type="protein sequence ID" value="MFD1937946.1"/>
    <property type="molecule type" value="Genomic_DNA"/>
</dbReference>
<organism evidence="1 2">
    <name type="scientific">Nonomuraea mangrovi</name>
    <dbReference type="NCBI Taxonomy" id="2316207"/>
    <lineage>
        <taxon>Bacteria</taxon>
        <taxon>Bacillati</taxon>
        <taxon>Actinomycetota</taxon>
        <taxon>Actinomycetes</taxon>
        <taxon>Streptosporangiales</taxon>
        <taxon>Streptosporangiaceae</taxon>
        <taxon>Nonomuraea</taxon>
    </lineage>
</organism>
<reference evidence="2" key="1">
    <citation type="journal article" date="2019" name="Int. J. Syst. Evol. Microbiol.">
        <title>The Global Catalogue of Microorganisms (GCM) 10K type strain sequencing project: providing services to taxonomists for standard genome sequencing and annotation.</title>
        <authorList>
            <consortium name="The Broad Institute Genomics Platform"/>
            <consortium name="The Broad Institute Genome Sequencing Center for Infectious Disease"/>
            <person name="Wu L."/>
            <person name="Ma J."/>
        </authorList>
    </citation>
    <scope>NUCLEOTIDE SEQUENCE [LARGE SCALE GENOMIC DNA]</scope>
    <source>
        <strain evidence="2">ICMP 6774ER</strain>
    </source>
</reference>
<keyword evidence="2" id="KW-1185">Reference proteome</keyword>
<protein>
    <submittedName>
        <fullName evidence="1">Uncharacterized protein</fullName>
    </submittedName>
</protein>
<accession>A0ABW4TB19</accession>
<evidence type="ECO:0000313" key="2">
    <source>
        <dbReference type="Proteomes" id="UP001597368"/>
    </source>
</evidence>
<dbReference type="RefSeq" id="WP_379579570.1">
    <property type="nucleotide sequence ID" value="NZ_JBHUFV010000061.1"/>
</dbReference>
<sequence>MNDQLFQLYAESVHRDRVAEAERMAVLRPRRPGHRGAVRHALALGLHRLADSIDSSRPTHAHPSPSR</sequence>
<evidence type="ECO:0000313" key="1">
    <source>
        <dbReference type="EMBL" id="MFD1937946.1"/>
    </source>
</evidence>
<proteinExistence type="predicted"/>
<name>A0ABW4TB19_9ACTN</name>